<dbReference type="InterPro" id="IPR012677">
    <property type="entry name" value="Nucleotide-bd_a/b_plait_sf"/>
</dbReference>
<evidence type="ECO:0000259" key="12">
    <source>
        <dbReference type="PROSITE" id="PS50835"/>
    </source>
</evidence>
<dbReference type="EMBL" id="JAATIS010009265">
    <property type="protein sequence ID" value="KAG2456048.1"/>
    <property type="molecule type" value="Genomic_DNA"/>
</dbReference>
<evidence type="ECO:0000313" key="13">
    <source>
        <dbReference type="EMBL" id="KAG2456048.1"/>
    </source>
</evidence>
<feature type="region of interest" description="Disordered" evidence="9">
    <location>
        <begin position="737"/>
        <end position="766"/>
    </location>
</feature>
<dbReference type="PANTHER" id="PTHR15360:SF2">
    <property type="entry name" value="PLATELET-DERIVED GROWTH FACTOR RECEPTOR-LIKE PROTEIN"/>
    <property type="match status" value="1"/>
</dbReference>
<feature type="region of interest" description="Disordered" evidence="9">
    <location>
        <begin position="1732"/>
        <end position="2001"/>
    </location>
</feature>
<dbReference type="Pfam" id="PF21339">
    <property type="entry name" value="VEGFR-1-like_Ig-like"/>
    <property type="match status" value="1"/>
</dbReference>
<feature type="compositionally biased region" description="Basic residues" evidence="9">
    <location>
        <begin position="3039"/>
        <end position="3048"/>
    </location>
</feature>
<dbReference type="InterPro" id="IPR003599">
    <property type="entry name" value="Ig_sub"/>
</dbReference>
<keyword evidence="6" id="KW-0862">Zinc</keyword>
<feature type="domain" description="Ig-like" evidence="12">
    <location>
        <begin position="1997"/>
        <end position="2074"/>
    </location>
</feature>
<feature type="region of interest" description="Disordered" evidence="9">
    <location>
        <begin position="781"/>
        <end position="929"/>
    </location>
</feature>
<feature type="compositionally biased region" description="Low complexity" evidence="9">
    <location>
        <begin position="1974"/>
        <end position="1984"/>
    </location>
</feature>
<dbReference type="PROSITE" id="PS50835">
    <property type="entry name" value="IG_LIKE"/>
    <property type="match status" value="2"/>
</dbReference>
<keyword evidence="5" id="KW-0863">Zinc-finger</keyword>
<feature type="compositionally biased region" description="Basic and acidic residues" evidence="9">
    <location>
        <begin position="472"/>
        <end position="489"/>
    </location>
</feature>
<dbReference type="InterPro" id="IPR003604">
    <property type="entry name" value="Matrin/U1-like-C_Znf_C2H2"/>
</dbReference>
<feature type="region of interest" description="Disordered" evidence="9">
    <location>
        <begin position="2474"/>
        <end position="2518"/>
    </location>
</feature>
<dbReference type="InterPro" id="IPR000504">
    <property type="entry name" value="RRM_dom"/>
</dbReference>
<feature type="compositionally biased region" description="Basic and acidic residues" evidence="9">
    <location>
        <begin position="898"/>
        <end position="921"/>
    </location>
</feature>
<dbReference type="PROSITE" id="PS50102">
    <property type="entry name" value="RRM"/>
    <property type="match status" value="2"/>
</dbReference>
<dbReference type="SUPFAM" id="SSF48726">
    <property type="entry name" value="Immunoglobulin"/>
    <property type="match status" value="3"/>
</dbReference>
<evidence type="ECO:0000259" key="10">
    <source>
        <dbReference type="PROSITE" id="PS50102"/>
    </source>
</evidence>
<evidence type="ECO:0000256" key="3">
    <source>
        <dbReference type="ARBA" id="ARBA00019671"/>
    </source>
</evidence>
<dbReference type="InterPro" id="IPR000690">
    <property type="entry name" value="Matrin/U1-C_Znf_C2H2"/>
</dbReference>
<dbReference type="Gene3D" id="2.60.40.10">
    <property type="entry name" value="Immunoglobulins"/>
    <property type="match status" value="3"/>
</dbReference>
<feature type="compositionally biased region" description="Polar residues" evidence="9">
    <location>
        <begin position="1780"/>
        <end position="1793"/>
    </location>
</feature>
<evidence type="ECO:0000313" key="14">
    <source>
        <dbReference type="Proteomes" id="UP000886611"/>
    </source>
</evidence>
<keyword evidence="8" id="KW-0694">RNA-binding</keyword>
<feature type="compositionally biased region" description="Basic and acidic residues" evidence="9">
    <location>
        <begin position="2474"/>
        <end position="2483"/>
    </location>
</feature>
<feature type="region of interest" description="Disordered" evidence="9">
    <location>
        <begin position="16"/>
        <end position="76"/>
    </location>
</feature>
<feature type="region of interest" description="Disordered" evidence="9">
    <location>
        <begin position="2355"/>
        <end position="2419"/>
    </location>
</feature>
<feature type="compositionally biased region" description="Polar residues" evidence="9">
    <location>
        <begin position="785"/>
        <end position="796"/>
    </location>
</feature>
<dbReference type="Pfam" id="PF13927">
    <property type="entry name" value="Ig_3"/>
    <property type="match status" value="1"/>
</dbReference>
<evidence type="ECO:0000256" key="4">
    <source>
        <dbReference type="ARBA" id="ARBA00022723"/>
    </source>
</evidence>
<feature type="compositionally biased region" description="Basic and acidic residues" evidence="9">
    <location>
        <begin position="1633"/>
        <end position="1663"/>
    </location>
</feature>
<dbReference type="PROSITE" id="PS50171">
    <property type="entry name" value="ZF_MATRIN"/>
    <property type="match status" value="2"/>
</dbReference>
<feature type="compositionally biased region" description="Low complexity" evidence="9">
    <location>
        <begin position="2703"/>
        <end position="2713"/>
    </location>
</feature>
<evidence type="ECO:0000256" key="8">
    <source>
        <dbReference type="PROSITE-ProRule" id="PRU00176"/>
    </source>
</evidence>
<evidence type="ECO:0000256" key="2">
    <source>
        <dbReference type="ARBA" id="ARBA00011360"/>
    </source>
</evidence>
<feature type="compositionally biased region" description="Polar residues" evidence="9">
    <location>
        <begin position="2383"/>
        <end position="2415"/>
    </location>
</feature>
<comment type="caution">
    <text evidence="13">The sequence shown here is derived from an EMBL/GenBank/DDBJ whole genome shotgun (WGS) entry which is preliminary data.</text>
</comment>
<feature type="domain" description="Matrin-type" evidence="11">
    <location>
        <begin position="662"/>
        <end position="692"/>
    </location>
</feature>
<feature type="compositionally biased region" description="Basic and acidic residues" evidence="9">
    <location>
        <begin position="3049"/>
        <end position="3083"/>
    </location>
</feature>
<organism evidence="13 14">
    <name type="scientific">Polypterus senegalus</name>
    <name type="common">Senegal bichir</name>
    <dbReference type="NCBI Taxonomy" id="55291"/>
    <lineage>
        <taxon>Eukaryota</taxon>
        <taxon>Metazoa</taxon>
        <taxon>Chordata</taxon>
        <taxon>Craniata</taxon>
        <taxon>Vertebrata</taxon>
        <taxon>Euteleostomi</taxon>
        <taxon>Actinopterygii</taxon>
        <taxon>Polypteriformes</taxon>
        <taxon>Polypteridae</taxon>
        <taxon>Polypterus</taxon>
    </lineage>
</organism>
<dbReference type="InterPro" id="IPR036179">
    <property type="entry name" value="Ig-like_dom_sf"/>
</dbReference>
<feature type="region of interest" description="Disordered" evidence="9">
    <location>
        <begin position="2843"/>
        <end position="2862"/>
    </location>
</feature>
<gene>
    <name evidence="13" type="primary">Pdgfrl</name>
    <name evidence="13" type="ORF">GTO96_0007206</name>
</gene>
<accession>A0A8X7WSX7</accession>
<feature type="region of interest" description="Disordered" evidence="9">
    <location>
        <begin position="3014"/>
        <end position="3083"/>
    </location>
</feature>
<dbReference type="Gene3D" id="3.30.70.330">
    <property type="match status" value="8"/>
</dbReference>
<dbReference type="GO" id="GO:0003723">
    <property type="term" value="F:RNA binding"/>
    <property type="evidence" value="ECO:0007669"/>
    <property type="project" value="UniProtKB-UniRule"/>
</dbReference>
<feature type="compositionally biased region" description="Polar residues" evidence="9">
    <location>
        <begin position="57"/>
        <end position="75"/>
    </location>
</feature>
<protein>
    <recommendedName>
        <fullName evidence="3">Platelet-derived growth factor receptor-like protein</fullName>
    </recommendedName>
</protein>
<dbReference type="InterPro" id="IPR035979">
    <property type="entry name" value="RBD_domain_sf"/>
</dbReference>
<feature type="non-terminal residue" evidence="13">
    <location>
        <position position="1"/>
    </location>
</feature>
<feature type="domain" description="RRM" evidence="10">
    <location>
        <begin position="257"/>
        <end position="332"/>
    </location>
</feature>
<feature type="region of interest" description="Disordered" evidence="9">
    <location>
        <begin position="433"/>
        <end position="526"/>
    </location>
</feature>
<evidence type="ECO:0000256" key="5">
    <source>
        <dbReference type="ARBA" id="ARBA00022771"/>
    </source>
</evidence>
<feature type="region of interest" description="Disordered" evidence="9">
    <location>
        <begin position="143"/>
        <end position="185"/>
    </location>
</feature>
<dbReference type="SMART" id="SM00451">
    <property type="entry name" value="ZnF_U1"/>
    <property type="match status" value="2"/>
</dbReference>
<feature type="compositionally biased region" description="Basic and acidic residues" evidence="9">
    <location>
        <begin position="1732"/>
        <end position="1777"/>
    </location>
</feature>
<comment type="subunit">
    <text evidence="2">Forms a complex composed of PDGFRL, TNK2 and GRB2.</text>
</comment>
<feature type="region of interest" description="Disordered" evidence="9">
    <location>
        <begin position="2695"/>
        <end position="2764"/>
    </location>
</feature>
<dbReference type="GO" id="GO:0008270">
    <property type="term" value="F:zinc ion binding"/>
    <property type="evidence" value="ECO:0007669"/>
    <property type="project" value="UniProtKB-KW"/>
</dbReference>
<feature type="compositionally biased region" description="Basic and acidic residues" evidence="9">
    <location>
        <begin position="1817"/>
        <end position="1844"/>
    </location>
</feature>
<feature type="domain" description="RRM" evidence="10">
    <location>
        <begin position="2609"/>
        <end position="2682"/>
    </location>
</feature>
<feature type="compositionally biased region" description="Low complexity" evidence="9">
    <location>
        <begin position="3170"/>
        <end position="3182"/>
    </location>
</feature>
<dbReference type="SMART" id="SM00409">
    <property type="entry name" value="IG"/>
    <property type="match status" value="3"/>
</dbReference>
<dbReference type="InterPro" id="IPR003598">
    <property type="entry name" value="Ig_sub2"/>
</dbReference>
<feature type="compositionally biased region" description="Basic and acidic residues" evidence="9">
    <location>
        <begin position="2716"/>
        <end position="2734"/>
    </location>
</feature>
<evidence type="ECO:0000256" key="1">
    <source>
        <dbReference type="ARBA" id="ARBA00004123"/>
    </source>
</evidence>
<feature type="compositionally biased region" description="Basic and acidic residues" evidence="9">
    <location>
        <begin position="143"/>
        <end position="159"/>
    </location>
</feature>
<evidence type="ECO:0000256" key="9">
    <source>
        <dbReference type="SAM" id="MobiDB-lite"/>
    </source>
</evidence>
<feature type="region of interest" description="Disordered" evidence="9">
    <location>
        <begin position="1622"/>
        <end position="1663"/>
    </location>
</feature>
<feature type="compositionally biased region" description="Acidic residues" evidence="9">
    <location>
        <begin position="798"/>
        <end position="813"/>
    </location>
</feature>
<feature type="region of interest" description="Disordered" evidence="9">
    <location>
        <begin position="3170"/>
        <end position="3195"/>
    </location>
</feature>
<feature type="domain" description="Matrin-type" evidence="11">
    <location>
        <begin position="3273"/>
        <end position="3304"/>
    </location>
</feature>
<evidence type="ECO:0000259" key="11">
    <source>
        <dbReference type="PROSITE" id="PS50171"/>
    </source>
</evidence>
<feature type="compositionally biased region" description="Low complexity" evidence="9">
    <location>
        <begin position="2851"/>
        <end position="2862"/>
    </location>
</feature>
<feature type="non-terminal residue" evidence="13">
    <location>
        <position position="3341"/>
    </location>
</feature>
<feature type="compositionally biased region" description="Basic and acidic residues" evidence="9">
    <location>
        <begin position="751"/>
        <end position="766"/>
    </location>
</feature>
<dbReference type="SMART" id="SM00408">
    <property type="entry name" value="IGc2"/>
    <property type="match status" value="2"/>
</dbReference>
<feature type="compositionally biased region" description="Basic and acidic residues" evidence="9">
    <location>
        <begin position="827"/>
        <end position="845"/>
    </location>
</feature>
<feature type="compositionally biased region" description="Basic and acidic residues" evidence="9">
    <location>
        <begin position="1120"/>
        <end position="1150"/>
    </location>
</feature>
<feature type="region of interest" description="Disordered" evidence="9">
    <location>
        <begin position="1450"/>
        <end position="1471"/>
    </location>
</feature>
<reference evidence="13 14" key="1">
    <citation type="journal article" date="2021" name="Cell">
        <title>Tracing the genetic footprints of vertebrate landing in non-teleost ray-finned fishes.</title>
        <authorList>
            <person name="Bi X."/>
            <person name="Wang K."/>
            <person name="Yang L."/>
            <person name="Pan H."/>
            <person name="Jiang H."/>
            <person name="Wei Q."/>
            <person name="Fang M."/>
            <person name="Yu H."/>
            <person name="Zhu C."/>
            <person name="Cai Y."/>
            <person name="He Y."/>
            <person name="Gan X."/>
            <person name="Zeng H."/>
            <person name="Yu D."/>
            <person name="Zhu Y."/>
            <person name="Jiang H."/>
            <person name="Qiu Q."/>
            <person name="Yang H."/>
            <person name="Zhang Y.E."/>
            <person name="Wang W."/>
            <person name="Zhu M."/>
            <person name="He S."/>
            <person name="Zhang G."/>
        </authorList>
    </citation>
    <scope>NUCLEOTIDE SEQUENCE [LARGE SCALE GENOMIC DNA]</scope>
    <source>
        <strain evidence="13">Bchr_013</strain>
    </source>
</reference>
<feature type="region of interest" description="Disordered" evidence="9">
    <location>
        <begin position="1109"/>
        <end position="1174"/>
    </location>
</feature>
<dbReference type="InterPro" id="IPR007110">
    <property type="entry name" value="Ig-like_dom"/>
</dbReference>
<evidence type="ECO:0000256" key="7">
    <source>
        <dbReference type="ARBA" id="ARBA00023242"/>
    </source>
</evidence>
<dbReference type="GO" id="GO:0005634">
    <property type="term" value="C:nucleus"/>
    <property type="evidence" value="ECO:0007669"/>
    <property type="project" value="UniProtKB-SubCell"/>
</dbReference>
<feature type="compositionally biased region" description="Basic and acidic residues" evidence="9">
    <location>
        <begin position="445"/>
        <end position="462"/>
    </location>
</feature>
<feature type="compositionally biased region" description="Pro residues" evidence="9">
    <location>
        <begin position="1985"/>
        <end position="1995"/>
    </location>
</feature>
<dbReference type="SMART" id="SM00360">
    <property type="entry name" value="RRM"/>
    <property type="match status" value="5"/>
</dbReference>
<feature type="domain" description="Ig-like" evidence="12">
    <location>
        <begin position="2202"/>
        <end position="2299"/>
    </location>
</feature>
<dbReference type="SUPFAM" id="SSF54928">
    <property type="entry name" value="RNA-binding domain, RBD"/>
    <property type="match status" value="5"/>
</dbReference>
<comment type="subcellular location">
    <subcellularLocation>
        <location evidence="1">Nucleus</location>
    </subcellularLocation>
</comment>
<feature type="compositionally biased region" description="Acidic residues" evidence="9">
    <location>
        <begin position="1917"/>
        <end position="1930"/>
    </location>
</feature>
<dbReference type="Proteomes" id="UP000886611">
    <property type="component" value="Unassembled WGS sequence"/>
</dbReference>
<proteinExistence type="predicted"/>
<dbReference type="InterPro" id="IPR013783">
    <property type="entry name" value="Ig-like_fold"/>
</dbReference>
<keyword evidence="14" id="KW-1185">Reference proteome</keyword>
<feature type="compositionally biased region" description="Basic and acidic residues" evidence="9">
    <location>
        <begin position="3023"/>
        <end position="3038"/>
    </location>
</feature>
<dbReference type="PANTHER" id="PTHR15360">
    <property type="entry name" value="PLATELET-DERIVED GROWTH FACTOR RECEPTOR LIKE"/>
    <property type="match status" value="1"/>
</dbReference>
<evidence type="ECO:0000256" key="6">
    <source>
        <dbReference type="ARBA" id="ARBA00022833"/>
    </source>
</evidence>
<name>A0A8X7WSX7_POLSE</name>
<feature type="compositionally biased region" description="Basic and acidic residues" evidence="9">
    <location>
        <begin position="2490"/>
        <end position="2499"/>
    </location>
</feature>
<feature type="compositionally biased region" description="Basic residues" evidence="9">
    <location>
        <begin position="1946"/>
        <end position="1955"/>
    </location>
</feature>
<keyword evidence="7" id="KW-0539">Nucleus</keyword>
<feature type="compositionally biased region" description="Basic and acidic residues" evidence="9">
    <location>
        <begin position="504"/>
        <end position="513"/>
    </location>
</feature>
<dbReference type="InterPro" id="IPR042495">
    <property type="entry name" value="PDGFRL"/>
</dbReference>
<feature type="compositionally biased region" description="Basic and acidic residues" evidence="9">
    <location>
        <begin position="1864"/>
        <end position="1888"/>
    </location>
</feature>
<keyword evidence="4" id="KW-0479">Metal-binding</keyword>
<sequence>MSYWNKSVDRAQREIYDGFNARSNTFSSRPSISPPSRPRPQRFDHQSAPGFNRRDAQTSYSEDSSPHTSDYTSFTGLPRANESRFAMESHDHSVQDRTVANAMDILNSFGLSAEDLNALARVPEDMLNVDSLPELIMELRSHRTEAEHASPSPRNDRPYRVSQDTWEETNRNRTHDPNSTTSSYGRVIDYKYGRGKEEYPRSRVRHDFEPTMEEDSNHYYPKYSRDYYSPECEWTDPGSDRERSYMEQPSYQQTNGKVIEINGLVKAKDLQKDLEKLAAPFGTINKCAVFRKRDRAFVEVKNSAEAEKMIKFYRSNNLLVRGKKVNITICKDPERLMFWRQGYTHQSTQQRDAGSTGNTEPEYAHNLMGDDSGIGKGFGAVVGNISFEEPSNQNILQNEEFADEQKGFLEFPHVQREEGFGFNVENEEQIEEVEMELEDGSNDSWHSEGKMCHKRSNDHTEPSLEDPNYSETSKDVPAKKMRDFNKSEGIEPPETVSDNSNTEKVNESFKRSQNDIQEPDDSLLGFRKDSTDVKEKIENGFSVKPIENQIGNTTQIEETLKNEFEEQTENILERPQATGNLSADVGTAVVKMSLNKVGKFNLIVGQNKPIELQLDEKMITERNVVKKQEEEDIQFPIKQTHLEPYQPNTCYGLEFMVPATGYFCKLCNLFYGTEQSKLAHCKTQSHYQKLKAFIEMVKASDAATMANYYNLHPASLKGFKIKTNLCKKYKRLRIKPDKDGRRESAGSVSLKPREKNQNAVAKERHTRPLLDDFSVAIKRPVDTDTVGSANSDGVNQESEVEHEEDDLELEQCPEDLPQSTEDTDMQPEFKEMQDCSDAHSEENKKTTSLLESEETLSESVKIQKGELMETSEDPSVLESSSDLPADVCDQILVPETKTTSETDRPSENENLDKAEESSEKISKHKTFQSARGINLPDEEELLEPEDMEDFVTLDEVGDDEDADISGIYSGTKTGSLSRNHDRRQLQNGRVVAVTDFEKKKNIGKEILQLAEPFGTVTNYIVLHDDVALIELSKEEDAIKMVDFYSKKEPVVSGTKVNVHLSKSFKTLAAFIEMETSDDALQMSQELLANPPVLNGRKMEVNLCRKYKRLSRGLKPPSPSPDHEVSSRADNQKEKSKTKEPAGKRVHELTRSPKGISNDDDAGPAVKKLKDVKEEPTSAVAEDLTIQSLECPAIDTEEKFRKENDSCNISMETSNLDERGNINDKKEENNLDIKISEFIKIEEDSEITDEKADFSGPECTLETLGPYQPSQPVVNLNTTTTQASTSQSSVQMERLNLGMKPRLYMEEPSRLFSTGSSHSITSHDVGNRGQMAPEFPAKKSRSLSANLGISPENFADLADISKDNLSSEMLSHLIMQIKARKAEKSNFTDHLTDDQSSHAIPHRDPGEDWETVRHRRIDNYYKSPGFDDVRKRRYDPVDEIRSQTYDRLDSDEWIGGNSNNRSSESSRAHGRLDCDLMGPKYDSLRSKVEKRKGSPSLYMIEDYHGKMPRTFPHICSLCDFEVLSKKPRPQDYAVVYFSNLPPVNDAEVALKEVAECFGPVRNTLILRNGAFVEMVHCAHAEMMAKYYTHNVLKIKDVKINVRLCYKYKRLRIYPVLQRSREISSRQRRSKSRSRGKERSRTQERVTRNKRDDSQKKELKANKNAGDDVKILENKVLEKQETVSENLKDKILHNTVCPDKQVAAASGQSEDVCLEETVCKSEKNETHSEIFKETELNAEPQSKEGDKTNKSKDILLKGTEVKMELTVDDTLESKDESDCMKSLSTTKPVESATQSEEIKLEEMSVPNEVRQFKPQSPSPERDDFPKRSKRNYSESHKDSRRSKEDTTTPSGKRMCTSRSRRSPRRLSKEKEESAIRKTKKEVDELVESKNDSAPLMDHSDKGTVLEDIIPESVITDTSEKEDEQNEISENSEEPVVQCQKKEHQAKARKEKNHKGKVKPTIGSMVKPTVRKDKAAVTKSKAKSSPKTTPPPHAPSPSEPSLVHVIDRRRFEKVGESLTVKAGDTLELRCKGKSLDWTYPEYLEEEDEGRLRFIQHEKYNSLILVNSTAADTGEYTCYPLYCEERDCRRIYDKAVKTFIFFSDPQELFVPSADYYEVVQMRTNRPTTLPCQVTSPEAKVTLHREFPPEEVKVDGVEISFDLKKGFTIRQPKPHHAGSLFCMASLGDLRQISTKYMLIYVNYPASPPAPAIKASSESVHVGQNLQVTCTVLGDLNVAIDFTWEYPGEKIGRPPYTQESTRTVRAGGRSLQQSETVLLVDEVRPVDQGTYICTAQNLEGSTSISTSVVVLPARTLRLSISCPKFPKQKSLNYVNTVGVDEASLEASETEDLSLLESTEMTTINPDGAHGSSHIESSDLEISSDVGKQKSPSDCFPTTSHSAPESSGLDGTNQISSEPSHGSSDKAASVFASLGLSSEDFDELAKIPEKNRSVEMISRILLQMKSQKGEMEQLSQRIREIHSPVQERTHRGSRGNWEVKRSRTDNSDDSVGLRQSGRYSHYRPREKLSGSYERLNYDDRVRSSGRVPYSEQHRGYHRSEYDRLGSSSGQVWSKLEKRKGLPPSYKIEDYYGVLPGSFPHVCTICDCDIFLVKADSRVVVAAFSKASCSITDLLELAKPFGTVTNHLELANEAFLEMVNPADAEKMVKYYRLNPLKMKGYRIRLEICRKYKDLSSKTTFADDLESRKTRQQSNDSSSNQSKTVTKDEDSQKEESDTPKDEKENESDLISDTVDHESEGSEEEDVASGDLNEKVVKLDIVEELNKSTSHQSDESHKCQNLEYQQEIKNKPVEQVESAEVQEEPSDLLFQCSDNKTEGPKEECLETTEEMLTDPTTQDKNTTNNAETETSTASQIIEQMETNELEERNLEESFYLEEERRVVSISHFVRKKNFEKEILKLAESFGNVINYLILGYKKVAFLEMPSSEAARKMVEFYNTNSAMVCGETAKVHLSNTYKTMNAFVEMESSDAAYRMANHYRDNPILFYGRKIRISLCKKYKKLTKGKRPSLHSSETEEHLDREEIESSKGHRGPSKSKLKAKEKVGTSEKRTHSHESRSSQKVTTEKEEGESEMKKLKMEEDDMKVEEHINEDSDQGIVCIMTEEEEEKLEEIILVNSNPSETCGSPKGSEANPETVNKEVECHKVEDDKPDVGECANLEAESENSVSNSENVTTAKEEKKLNEDSLLQKSDSHVMTENITTNMCNTDSLEISGSHEKSMEDSLVVPKCERTVEMGKKPKHEPVGPYQPKNPVGIEFVTPKFGYFCELCNLFYLKEEVAKVTHCSSLTHYKKVKTSPKCLNFNLHTLHYLRHVFPQAATYSNKTDYENVLHI</sequence>